<reference evidence="2 3" key="1">
    <citation type="journal article" date="2023" name="J. Phycol.">
        <title>Chrysosporum ovalisporum is synonymous with the true-branching cyanobacterium Umezakia natans (Nostocales/Aphanizomenonaceae).</title>
        <authorList>
            <person name="McGregor G.B."/>
            <person name="Sendall B.C."/>
            <person name="Niiyama Y."/>
            <person name="Tuji A."/>
            <person name="Willis A."/>
        </authorList>
    </citation>
    <scope>NUCLEOTIDE SEQUENCE [LARGE SCALE GENOMIC DNA]</scope>
    <source>
        <strain evidence="2 3">ANA360D</strain>
    </source>
</reference>
<feature type="signal peptide" evidence="1">
    <location>
        <begin position="1"/>
        <end position="27"/>
    </location>
</feature>
<dbReference type="AlphaFoldDB" id="A0AA43GQL6"/>
<proteinExistence type="predicted"/>
<evidence type="ECO:0000256" key="1">
    <source>
        <dbReference type="SAM" id="SignalP"/>
    </source>
</evidence>
<comment type="caution">
    <text evidence="2">The sequence shown here is derived from an EMBL/GenBank/DDBJ whole genome shotgun (WGS) entry which is preliminary data.</text>
</comment>
<dbReference type="Proteomes" id="UP001159387">
    <property type="component" value="Unassembled WGS sequence"/>
</dbReference>
<keyword evidence="1" id="KW-0732">Signal</keyword>
<evidence type="ECO:0000313" key="3">
    <source>
        <dbReference type="Proteomes" id="UP001159387"/>
    </source>
</evidence>
<organism evidence="2 3">
    <name type="scientific">Chrysosporum bergii ANA360D</name>
    <dbReference type="NCBI Taxonomy" id="617107"/>
    <lineage>
        <taxon>Bacteria</taxon>
        <taxon>Bacillati</taxon>
        <taxon>Cyanobacteriota</taxon>
        <taxon>Cyanophyceae</taxon>
        <taxon>Nostocales</taxon>
        <taxon>Nodulariaceae</taxon>
        <taxon>Chrysosporum</taxon>
    </lineage>
</organism>
<dbReference type="NCBIfam" id="NF033208">
    <property type="entry name" value="choice_anch_E"/>
    <property type="match status" value="1"/>
</dbReference>
<feature type="chain" id="PRO_5041452601" evidence="1">
    <location>
        <begin position="28"/>
        <end position="243"/>
    </location>
</feature>
<keyword evidence="3" id="KW-1185">Reference proteome</keyword>
<protein>
    <submittedName>
        <fullName evidence="2">Choice-of-anchor E domain-containing protein</fullName>
    </submittedName>
</protein>
<accession>A0AA43GQL6</accession>
<name>A0AA43GQL6_9CYAN</name>
<dbReference type="EMBL" id="JANQDH010000034">
    <property type="protein sequence ID" value="MDH6059851.1"/>
    <property type="molecule type" value="Genomic_DNA"/>
</dbReference>
<evidence type="ECO:0000313" key="2">
    <source>
        <dbReference type="EMBL" id="MDH6059851.1"/>
    </source>
</evidence>
<dbReference type="RefSeq" id="WP_280653863.1">
    <property type="nucleotide sequence ID" value="NZ_JANQDH010000034.1"/>
</dbReference>
<sequence length="243" mass="25300">MKTKLLKYLGAATTLAGIMVTTGTANAASLTRIASTDFALTDIINSPLSIEKFDPSLGKLNSVQLDFTSDLTGDAGFENRSKVASTVTVKLGAEINLTQDKLDLSSLFPITPVSEQSYSVSKFDGKLDFGGTSGNTVAGLTATQSTSTIFTDVSNLALFTGTGNLEFLYSALANSSVSGSGNITSFVDTLAKASLSITYNYSDSDSVGLKTVPEPSAALGIGLFAGIGLLSQRKKAWLKISNF</sequence>
<gene>
    <name evidence="2" type="ORF">NWP17_05265</name>
</gene>